<dbReference type="InterPro" id="IPR013653">
    <property type="entry name" value="GCN5-like_dom"/>
</dbReference>
<dbReference type="OrthoDB" id="3174529at2"/>
<keyword evidence="3" id="KW-1185">Reference proteome</keyword>
<accession>A0A516Q1U1</accession>
<reference evidence="2 3" key="1">
    <citation type="submission" date="2019-07" db="EMBL/GenBank/DDBJ databases">
        <title>Microlunatus dokdonensis sp. nov. isolated from the rhizospheric soil of the wild plant Elymus tsukushiensis.</title>
        <authorList>
            <person name="Ghim S.-Y."/>
            <person name="Hwang Y.-J."/>
            <person name="Son J.-S."/>
            <person name="Shin J.-H."/>
        </authorList>
    </citation>
    <scope>NUCLEOTIDE SEQUENCE [LARGE SCALE GENOMIC DNA]</scope>
    <source>
        <strain evidence="2 3">KUDC0627</strain>
    </source>
</reference>
<protein>
    <submittedName>
        <fullName evidence="2">GNAT family N-acetyltransferase</fullName>
    </submittedName>
</protein>
<dbReference type="InterPro" id="IPR016181">
    <property type="entry name" value="Acyl_CoA_acyltransferase"/>
</dbReference>
<dbReference type="RefSeq" id="WP_143987355.1">
    <property type="nucleotide sequence ID" value="NZ_CP041692.1"/>
</dbReference>
<gene>
    <name evidence="2" type="ORF">FOE78_17025</name>
</gene>
<feature type="domain" description="N-acetyltransferase" evidence="1">
    <location>
        <begin position="161"/>
        <end position="303"/>
    </location>
</feature>
<dbReference type="EMBL" id="CP041692">
    <property type="protein sequence ID" value="QDP97396.1"/>
    <property type="molecule type" value="Genomic_DNA"/>
</dbReference>
<evidence type="ECO:0000259" key="1">
    <source>
        <dbReference type="PROSITE" id="PS51186"/>
    </source>
</evidence>
<dbReference type="AlphaFoldDB" id="A0A516Q1U1"/>
<dbReference type="Pfam" id="PF08445">
    <property type="entry name" value="FR47"/>
    <property type="match status" value="1"/>
</dbReference>
<organism evidence="2 3">
    <name type="scientific">Microlunatus elymi</name>
    <dbReference type="NCBI Taxonomy" id="2596828"/>
    <lineage>
        <taxon>Bacteria</taxon>
        <taxon>Bacillati</taxon>
        <taxon>Actinomycetota</taxon>
        <taxon>Actinomycetes</taxon>
        <taxon>Propionibacteriales</taxon>
        <taxon>Propionibacteriaceae</taxon>
        <taxon>Microlunatus</taxon>
    </lineage>
</organism>
<dbReference type="GO" id="GO:0016747">
    <property type="term" value="F:acyltransferase activity, transferring groups other than amino-acyl groups"/>
    <property type="evidence" value="ECO:0007669"/>
    <property type="project" value="InterPro"/>
</dbReference>
<proteinExistence type="predicted"/>
<evidence type="ECO:0000313" key="2">
    <source>
        <dbReference type="EMBL" id="QDP97396.1"/>
    </source>
</evidence>
<keyword evidence="2" id="KW-0808">Transferase</keyword>
<evidence type="ECO:0000313" key="3">
    <source>
        <dbReference type="Proteomes" id="UP000319263"/>
    </source>
</evidence>
<dbReference type="Proteomes" id="UP000319263">
    <property type="component" value="Chromosome"/>
</dbReference>
<sequence length="303" mass="33357">MYAFTFTDDPSRFLDEAGDHLAGEPVLNTVLMTNAERAVRERAEGVLPETGRPYWFVIIRRQSAVDHGDGVAGEVVGVAMRTAPHPPYPLWVQEMPDDAACELVGALHARGESIGGANGALPAARIVAEETARLAARTTRIASHTRLFELAELILPPQPHGRFRAAGVDDLELVNHWLTIFQREAAEQGSRPVGQEQEHDRDDTRRRIRGRRLWVWEDDGEIVHLTGGGPPSLGVARIGPVFTPKEHRGRGFAAATVALVSRHFVDAGARVCLFTDQANPVSNKIYQRIGYRPVADTVEYVID</sequence>
<name>A0A516Q1U1_9ACTN</name>
<dbReference type="PROSITE" id="PS51186">
    <property type="entry name" value="GNAT"/>
    <property type="match status" value="1"/>
</dbReference>
<dbReference type="KEGG" id="mik:FOE78_17025"/>
<dbReference type="SUPFAM" id="SSF55729">
    <property type="entry name" value="Acyl-CoA N-acyltransferases (Nat)"/>
    <property type="match status" value="1"/>
</dbReference>
<dbReference type="Gene3D" id="3.40.630.30">
    <property type="match status" value="1"/>
</dbReference>
<dbReference type="InterPro" id="IPR000182">
    <property type="entry name" value="GNAT_dom"/>
</dbReference>